<dbReference type="GO" id="GO:0008194">
    <property type="term" value="F:UDP-glycosyltransferase activity"/>
    <property type="evidence" value="ECO:0007669"/>
    <property type="project" value="InterPro"/>
</dbReference>
<name>A0AAW2S8I3_SESRA</name>
<dbReference type="AlphaFoldDB" id="A0AAW2S8I3"/>
<reference evidence="3" key="1">
    <citation type="submission" date="2020-06" db="EMBL/GenBank/DDBJ databases">
        <authorList>
            <person name="Li T."/>
            <person name="Hu X."/>
            <person name="Zhang T."/>
            <person name="Song X."/>
            <person name="Zhang H."/>
            <person name="Dai N."/>
            <person name="Sheng W."/>
            <person name="Hou X."/>
            <person name="Wei L."/>
        </authorList>
    </citation>
    <scope>NUCLEOTIDE SEQUENCE</scope>
    <source>
        <strain evidence="3">G02</strain>
        <tissue evidence="3">Leaf</tissue>
    </source>
</reference>
<sequence length="123" mass="13557">MAPTKILSCPSIGGFVSHCGWSSIMESMYFGVPVIAMPIKFDQPINARLLVEASAGVEVRRDENGLFSAKAVAEAINKVIMETNGEDLRNGARKLSQKMKNEQEQAENEAAQELLWLCKKSKQ</sequence>
<proteinExistence type="predicted"/>
<dbReference type="InterPro" id="IPR002213">
    <property type="entry name" value="UDP_glucos_trans"/>
</dbReference>
<dbReference type="Pfam" id="PF00201">
    <property type="entry name" value="UDPGT"/>
    <property type="match status" value="1"/>
</dbReference>
<comment type="caution">
    <text evidence="3">The sequence shown here is derived from an EMBL/GenBank/DDBJ whole genome shotgun (WGS) entry which is preliminary data.</text>
</comment>
<accession>A0AAW2S8I3</accession>
<organism evidence="3">
    <name type="scientific">Sesamum radiatum</name>
    <name type="common">Black benniseed</name>
    <dbReference type="NCBI Taxonomy" id="300843"/>
    <lineage>
        <taxon>Eukaryota</taxon>
        <taxon>Viridiplantae</taxon>
        <taxon>Streptophyta</taxon>
        <taxon>Embryophyta</taxon>
        <taxon>Tracheophyta</taxon>
        <taxon>Spermatophyta</taxon>
        <taxon>Magnoliopsida</taxon>
        <taxon>eudicotyledons</taxon>
        <taxon>Gunneridae</taxon>
        <taxon>Pentapetalae</taxon>
        <taxon>asterids</taxon>
        <taxon>lamiids</taxon>
        <taxon>Lamiales</taxon>
        <taxon>Pedaliaceae</taxon>
        <taxon>Sesamum</taxon>
    </lineage>
</organism>
<reference evidence="3" key="2">
    <citation type="journal article" date="2024" name="Plant">
        <title>Genomic evolution and insights into agronomic trait innovations of Sesamum species.</title>
        <authorList>
            <person name="Miao H."/>
            <person name="Wang L."/>
            <person name="Qu L."/>
            <person name="Liu H."/>
            <person name="Sun Y."/>
            <person name="Le M."/>
            <person name="Wang Q."/>
            <person name="Wei S."/>
            <person name="Zheng Y."/>
            <person name="Lin W."/>
            <person name="Duan Y."/>
            <person name="Cao H."/>
            <person name="Xiong S."/>
            <person name="Wang X."/>
            <person name="Wei L."/>
            <person name="Li C."/>
            <person name="Ma Q."/>
            <person name="Ju M."/>
            <person name="Zhao R."/>
            <person name="Li G."/>
            <person name="Mu C."/>
            <person name="Tian Q."/>
            <person name="Mei H."/>
            <person name="Zhang T."/>
            <person name="Gao T."/>
            <person name="Zhang H."/>
        </authorList>
    </citation>
    <scope>NUCLEOTIDE SEQUENCE</scope>
    <source>
        <strain evidence="3">G02</strain>
    </source>
</reference>
<evidence type="ECO:0000256" key="2">
    <source>
        <dbReference type="SAM" id="Coils"/>
    </source>
</evidence>
<keyword evidence="2" id="KW-0175">Coiled coil</keyword>
<dbReference type="GO" id="GO:1901135">
    <property type="term" value="P:carbohydrate derivative metabolic process"/>
    <property type="evidence" value="ECO:0007669"/>
    <property type="project" value="UniProtKB-ARBA"/>
</dbReference>
<dbReference type="PANTHER" id="PTHR48044">
    <property type="entry name" value="GLYCOSYLTRANSFERASE"/>
    <property type="match status" value="1"/>
</dbReference>
<gene>
    <name evidence="3" type="ORF">Sradi_2755700</name>
</gene>
<dbReference type="SUPFAM" id="SSF53756">
    <property type="entry name" value="UDP-Glycosyltransferase/glycogen phosphorylase"/>
    <property type="match status" value="1"/>
</dbReference>
<evidence type="ECO:0000313" key="3">
    <source>
        <dbReference type="EMBL" id="KAL0388739.1"/>
    </source>
</evidence>
<dbReference type="EMBL" id="JACGWJ010000011">
    <property type="protein sequence ID" value="KAL0388739.1"/>
    <property type="molecule type" value="Genomic_DNA"/>
</dbReference>
<feature type="coiled-coil region" evidence="2">
    <location>
        <begin position="85"/>
        <end position="112"/>
    </location>
</feature>
<protein>
    <submittedName>
        <fullName evidence="3">UDP-glucosyltransferase 29</fullName>
    </submittedName>
</protein>
<keyword evidence="1" id="KW-0808">Transferase</keyword>
<dbReference type="CDD" id="cd03784">
    <property type="entry name" value="GT1_Gtf-like"/>
    <property type="match status" value="1"/>
</dbReference>
<dbReference type="PANTHER" id="PTHR48044:SF82">
    <property type="entry name" value="GLYCOSYLTRANSFERASE"/>
    <property type="match status" value="1"/>
</dbReference>
<dbReference type="Gene3D" id="3.40.50.2000">
    <property type="entry name" value="Glycogen Phosphorylase B"/>
    <property type="match status" value="1"/>
</dbReference>
<evidence type="ECO:0000256" key="1">
    <source>
        <dbReference type="ARBA" id="ARBA00022679"/>
    </source>
</evidence>